<name>A0A2N7W885_9BURK</name>
<sequence length="166" mass="17639">MKEANAWARAAGWLRLLNPRRAWLSGTVAGLCAAAAAAYCARREGSTACAPINAVTHSLWPQRAVRERGFSVRHTVLGLGIHQAAAVFWALMFERIVPRAPRADPAGVAVAAAATAATAYCVDYHVVPERLTPGFEAHLGPRSMTCVYVGIAVGLAAVALLRRPQD</sequence>
<feature type="transmembrane region" description="Helical" evidence="1">
    <location>
        <begin position="75"/>
        <end position="93"/>
    </location>
</feature>
<reference evidence="2 3" key="1">
    <citation type="submission" date="2018-01" db="EMBL/GenBank/DDBJ databases">
        <title>Whole genome analyses suggest that Burkholderia sensu lato contains two further novel genera in the rhizoxinica-symbiotica group Mycetohabitans gen. nov., and Trinickia gen. nov.: implications for the evolution of diazotrophy and nodulation in the Burkholderiaceae.</title>
        <authorList>
            <person name="Estrada-de los Santos P."/>
            <person name="Palmer M."/>
            <person name="Chavez-Ramirez B."/>
            <person name="Beukes C."/>
            <person name="Steenkamp E.T."/>
            <person name="Hirsch A.M."/>
            <person name="Manyaka P."/>
            <person name="Maluk M."/>
            <person name="Lafos M."/>
            <person name="Crook M."/>
            <person name="Gross E."/>
            <person name="Simon M.F."/>
            <person name="Bueno dos Reis Junior F."/>
            <person name="Poole P.S."/>
            <person name="Venter S.N."/>
            <person name="James E.K."/>
        </authorList>
    </citation>
    <scope>NUCLEOTIDE SEQUENCE [LARGE SCALE GENOMIC DNA]</scope>
    <source>
        <strain evidence="2 3">GP25-8</strain>
    </source>
</reference>
<accession>A0A2N7W885</accession>
<dbReference type="Proteomes" id="UP000235347">
    <property type="component" value="Unassembled WGS sequence"/>
</dbReference>
<gene>
    <name evidence="2" type="ORF">C0Z19_08575</name>
</gene>
<comment type="caution">
    <text evidence="2">The sequence shown here is derived from an EMBL/GenBank/DDBJ whole genome shotgun (WGS) entry which is preliminary data.</text>
</comment>
<protein>
    <recommendedName>
        <fullName evidence="4">DUF1440 domain-containing protein</fullName>
    </recommendedName>
</protein>
<keyword evidence="1" id="KW-0812">Transmembrane</keyword>
<keyword evidence="1" id="KW-1133">Transmembrane helix</keyword>
<dbReference type="EMBL" id="PNYB01000006">
    <property type="protein sequence ID" value="PMS25616.1"/>
    <property type="molecule type" value="Genomic_DNA"/>
</dbReference>
<evidence type="ECO:0000256" key="1">
    <source>
        <dbReference type="SAM" id="Phobius"/>
    </source>
</evidence>
<keyword evidence="3" id="KW-1185">Reference proteome</keyword>
<organism evidence="2 3">
    <name type="scientific">Trinickia soli</name>
    <dbReference type="NCBI Taxonomy" id="380675"/>
    <lineage>
        <taxon>Bacteria</taxon>
        <taxon>Pseudomonadati</taxon>
        <taxon>Pseudomonadota</taxon>
        <taxon>Betaproteobacteria</taxon>
        <taxon>Burkholderiales</taxon>
        <taxon>Burkholderiaceae</taxon>
        <taxon>Trinickia</taxon>
    </lineage>
</organism>
<evidence type="ECO:0000313" key="2">
    <source>
        <dbReference type="EMBL" id="PMS25616.1"/>
    </source>
</evidence>
<proteinExistence type="predicted"/>
<evidence type="ECO:0000313" key="3">
    <source>
        <dbReference type="Proteomes" id="UP000235347"/>
    </source>
</evidence>
<dbReference type="RefSeq" id="WP_102609388.1">
    <property type="nucleotide sequence ID" value="NZ_CADIKD010000001.1"/>
</dbReference>
<dbReference type="AlphaFoldDB" id="A0A2N7W885"/>
<evidence type="ECO:0008006" key="4">
    <source>
        <dbReference type="Google" id="ProtNLM"/>
    </source>
</evidence>
<feature type="transmembrane region" description="Helical" evidence="1">
    <location>
        <begin position="139"/>
        <end position="161"/>
    </location>
</feature>
<keyword evidence="1" id="KW-0472">Membrane</keyword>